<accession>A0A819A0U3</accession>
<dbReference type="SMART" id="SM00181">
    <property type="entry name" value="EGF"/>
    <property type="match status" value="2"/>
</dbReference>
<dbReference type="GO" id="GO:0005886">
    <property type="term" value="C:plasma membrane"/>
    <property type="evidence" value="ECO:0007669"/>
    <property type="project" value="TreeGrafter"/>
</dbReference>
<keyword evidence="6" id="KW-1133">Transmembrane helix</keyword>
<name>A0A819A0U3_9BILA</name>
<keyword evidence="6" id="KW-0812">Transmembrane</keyword>
<dbReference type="PROSITE" id="PS00022">
    <property type="entry name" value="EGF_1"/>
    <property type="match status" value="2"/>
</dbReference>
<evidence type="ECO:0000259" key="7">
    <source>
        <dbReference type="PROSITE" id="PS50026"/>
    </source>
</evidence>
<keyword evidence="4 5" id="KW-1015">Disulfide bond</keyword>
<keyword evidence="1 5" id="KW-0245">EGF-like domain</keyword>
<dbReference type="EMBL" id="CAJNYT010005810">
    <property type="protein sequence ID" value="CAF3776491.1"/>
    <property type="molecule type" value="Genomic_DNA"/>
</dbReference>
<dbReference type="GO" id="GO:0045197">
    <property type="term" value="P:establishment or maintenance of epithelial cell apical/basal polarity"/>
    <property type="evidence" value="ECO:0007669"/>
    <property type="project" value="TreeGrafter"/>
</dbReference>
<dbReference type="Gene3D" id="2.10.25.10">
    <property type="entry name" value="Laminin"/>
    <property type="match status" value="1"/>
</dbReference>
<comment type="caution">
    <text evidence="8">The sequence shown here is derived from an EMBL/GenBank/DDBJ whole genome shotgun (WGS) entry which is preliminary data.</text>
</comment>
<dbReference type="InterPro" id="IPR000742">
    <property type="entry name" value="EGF"/>
</dbReference>
<evidence type="ECO:0000256" key="6">
    <source>
        <dbReference type="SAM" id="Phobius"/>
    </source>
</evidence>
<feature type="domain" description="EGF-like" evidence="7">
    <location>
        <begin position="9"/>
        <end position="47"/>
    </location>
</feature>
<dbReference type="SUPFAM" id="SSF57196">
    <property type="entry name" value="EGF/Laminin"/>
    <property type="match status" value="2"/>
</dbReference>
<keyword evidence="3" id="KW-0677">Repeat</keyword>
<feature type="domain" description="EGF-like" evidence="7">
    <location>
        <begin position="207"/>
        <end position="245"/>
    </location>
</feature>
<feature type="transmembrane region" description="Helical" evidence="6">
    <location>
        <begin position="270"/>
        <end position="289"/>
    </location>
</feature>
<sequence>MFGEQCNIAYDKCLPNPCQNNGSCYPTAKPDIILCLCTEGYRGSNCELKKPEIQLYVNESVHHIGAVVQYFEIDFISLDLILVHQQVYRTLPTLIEYKNKRKTIPEIILVKLYSSQIELPAEFYLISVHINVTSIYATTQVNEKGRCIHIRTLMLNKSAQLISNYSPIKYHHFCLNNTDLFCFRDDFYLCICSENHSRAECFRYDSKHDQCSHCLAGGRCLKGDQVKSTDFICLCPPCHSGTHCQFNSNSFAFTLDQLFFIDLISINRKAIVRLLIILPLVLFLLALPNNLFSIVTFRRQNCLRNGIGQYLLYMSIINQFNLGFLAARLIHLTINITELHSDSSLDNYLCKIFSFLLTSSSRIVYWLASLIAIERVYMTLFLNGR</sequence>
<keyword evidence="6" id="KW-0472">Membrane</keyword>
<feature type="disulfide bond" evidence="5">
    <location>
        <begin position="235"/>
        <end position="244"/>
    </location>
</feature>
<dbReference type="PANTHER" id="PTHR24049">
    <property type="entry name" value="CRUMBS FAMILY MEMBER"/>
    <property type="match status" value="1"/>
</dbReference>
<dbReference type="AlphaFoldDB" id="A0A819A0U3"/>
<reference evidence="8" key="1">
    <citation type="submission" date="2021-02" db="EMBL/GenBank/DDBJ databases">
        <authorList>
            <person name="Nowell W R."/>
        </authorList>
    </citation>
    <scope>NUCLEOTIDE SEQUENCE</scope>
</reference>
<dbReference type="PANTHER" id="PTHR24049:SF22">
    <property type="entry name" value="DROSOPHILA CRUMBS HOMOLOG"/>
    <property type="match status" value="1"/>
</dbReference>
<keyword evidence="2" id="KW-0732">Signal</keyword>
<comment type="caution">
    <text evidence="5">Lacks conserved residue(s) required for the propagation of feature annotation.</text>
</comment>
<evidence type="ECO:0000313" key="8">
    <source>
        <dbReference type="EMBL" id="CAF3776491.1"/>
    </source>
</evidence>
<dbReference type="GO" id="GO:0007157">
    <property type="term" value="P:heterophilic cell-cell adhesion via plasma membrane cell adhesion molecules"/>
    <property type="evidence" value="ECO:0007669"/>
    <property type="project" value="TreeGrafter"/>
</dbReference>
<dbReference type="InterPro" id="IPR051022">
    <property type="entry name" value="Notch_Cell-Fate_Det"/>
</dbReference>
<dbReference type="PROSITE" id="PS01186">
    <property type="entry name" value="EGF_2"/>
    <property type="match status" value="1"/>
</dbReference>
<organism evidence="8 9">
    <name type="scientific">Rotaria socialis</name>
    <dbReference type="NCBI Taxonomy" id="392032"/>
    <lineage>
        <taxon>Eukaryota</taxon>
        <taxon>Metazoa</taxon>
        <taxon>Spiralia</taxon>
        <taxon>Gnathifera</taxon>
        <taxon>Rotifera</taxon>
        <taxon>Eurotatoria</taxon>
        <taxon>Bdelloidea</taxon>
        <taxon>Philodinida</taxon>
        <taxon>Philodinidae</taxon>
        <taxon>Rotaria</taxon>
    </lineage>
</organism>
<dbReference type="Proteomes" id="UP000663872">
    <property type="component" value="Unassembled WGS sequence"/>
</dbReference>
<evidence type="ECO:0000256" key="1">
    <source>
        <dbReference type="ARBA" id="ARBA00022536"/>
    </source>
</evidence>
<evidence type="ECO:0000256" key="5">
    <source>
        <dbReference type="PROSITE-ProRule" id="PRU00076"/>
    </source>
</evidence>
<proteinExistence type="predicted"/>
<feature type="transmembrane region" description="Helical" evidence="6">
    <location>
        <begin position="310"/>
        <end position="330"/>
    </location>
</feature>
<feature type="disulfide bond" evidence="5">
    <location>
        <begin position="18"/>
        <end position="35"/>
    </location>
</feature>
<dbReference type="PROSITE" id="PS50026">
    <property type="entry name" value="EGF_3"/>
    <property type="match status" value="2"/>
</dbReference>
<dbReference type="Gene3D" id="1.20.1070.10">
    <property type="entry name" value="Rhodopsin 7-helix transmembrane proteins"/>
    <property type="match status" value="1"/>
</dbReference>
<dbReference type="CDD" id="cd00054">
    <property type="entry name" value="EGF_CA"/>
    <property type="match status" value="1"/>
</dbReference>
<evidence type="ECO:0000256" key="2">
    <source>
        <dbReference type="ARBA" id="ARBA00022729"/>
    </source>
</evidence>
<evidence type="ECO:0000256" key="4">
    <source>
        <dbReference type="ARBA" id="ARBA00023157"/>
    </source>
</evidence>
<protein>
    <recommendedName>
        <fullName evidence="7">EGF-like domain-containing protein</fullName>
    </recommendedName>
</protein>
<evidence type="ECO:0000313" key="9">
    <source>
        <dbReference type="Proteomes" id="UP000663872"/>
    </source>
</evidence>
<feature type="disulfide bond" evidence="5">
    <location>
        <begin position="37"/>
        <end position="46"/>
    </location>
</feature>
<evidence type="ECO:0000256" key="3">
    <source>
        <dbReference type="ARBA" id="ARBA00022737"/>
    </source>
</evidence>
<feature type="transmembrane region" description="Helical" evidence="6">
    <location>
        <begin position="363"/>
        <end position="382"/>
    </location>
</feature>
<gene>
    <name evidence="8" type="ORF">GRG538_LOCUS32803</name>
</gene>
<dbReference type="GO" id="GO:0032991">
    <property type="term" value="C:protein-containing complex"/>
    <property type="evidence" value="ECO:0007669"/>
    <property type="project" value="TreeGrafter"/>
</dbReference>